<accession>A0A433QZ08</accession>
<feature type="repeat" description="ANK" evidence="1">
    <location>
        <begin position="291"/>
        <end position="323"/>
    </location>
</feature>
<dbReference type="PANTHER" id="PTHR24125:SF5">
    <property type="entry name" value="ANKYRIN REPEAT PROTEIN"/>
    <property type="match status" value="1"/>
</dbReference>
<dbReference type="PANTHER" id="PTHR24125">
    <property type="entry name" value="ANKYRIN REPEAT AND DEATH DOMAIN-CONTAINING PROTEIN"/>
    <property type="match status" value="1"/>
</dbReference>
<dbReference type="SMART" id="SM00248">
    <property type="entry name" value="ANK"/>
    <property type="match status" value="5"/>
</dbReference>
<proteinExistence type="predicted"/>
<name>A0A433QZ08_9FUNG</name>
<reference evidence="2 3" key="1">
    <citation type="journal article" date="2018" name="New Phytol.">
        <title>Phylogenomics of Endogonaceae and evolution of mycorrhizas within Mucoromycota.</title>
        <authorList>
            <person name="Chang Y."/>
            <person name="Desiro A."/>
            <person name="Na H."/>
            <person name="Sandor L."/>
            <person name="Lipzen A."/>
            <person name="Clum A."/>
            <person name="Barry K."/>
            <person name="Grigoriev I.V."/>
            <person name="Martin F.M."/>
            <person name="Stajich J.E."/>
            <person name="Smith M.E."/>
            <person name="Bonito G."/>
            <person name="Spatafora J.W."/>
        </authorList>
    </citation>
    <scope>NUCLEOTIDE SEQUENCE [LARGE SCALE GENOMIC DNA]</scope>
    <source>
        <strain evidence="2 3">AD002</strain>
    </source>
</reference>
<dbReference type="Gene3D" id="1.25.40.20">
    <property type="entry name" value="Ankyrin repeat-containing domain"/>
    <property type="match status" value="1"/>
</dbReference>
<dbReference type="Proteomes" id="UP000274822">
    <property type="component" value="Unassembled WGS sequence"/>
</dbReference>
<dbReference type="PRINTS" id="PR01415">
    <property type="entry name" value="ANKYRIN"/>
</dbReference>
<dbReference type="PROSITE" id="PS50297">
    <property type="entry name" value="ANK_REP_REGION"/>
    <property type="match status" value="1"/>
</dbReference>
<dbReference type="EMBL" id="RBNJ01000254">
    <property type="protein sequence ID" value="RUS35018.1"/>
    <property type="molecule type" value="Genomic_DNA"/>
</dbReference>
<keyword evidence="1" id="KW-0040">ANK repeat</keyword>
<gene>
    <name evidence="2" type="ORF">BC938DRAFT_476905</name>
</gene>
<dbReference type="SUPFAM" id="SSF48403">
    <property type="entry name" value="Ankyrin repeat"/>
    <property type="match status" value="1"/>
</dbReference>
<organism evidence="2 3">
    <name type="scientific">Jimgerdemannia flammicorona</name>
    <dbReference type="NCBI Taxonomy" id="994334"/>
    <lineage>
        <taxon>Eukaryota</taxon>
        <taxon>Fungi</taxon>
        <taxon>Fungi incertae sedis</taxon>
        <taxon>Mucoromycota</taxon>
        <taxon>Mucoromycotina</taxon>
        <taxon>Endogonomycetes</taxon>
        <taxon>Endogonales</taxon>
        <taxon>Endogonaceae</taxon>
        <taxon>Jimgerdemannia</taxon>
    </lineage>
</organism>
<dbReference type="PROSITE" id="PS50088">
    <property type="entry name" value="ANK_REPEAT"/>
    <property type="match status" value="2"/>
</dbReference>
<dbReference type="Pfam" id="PF12796">
    <property type="entry name" value="Ank_2"/>
    <property type="match status" value="1"/>
</dbReference>
<dbReference type="InterPro" id="IPR002110">
    <property type="entry name" value="Ankyrin_rpt"/>
</dbReference>
<feature type="repeat" description="ANK" evidence="1">
    <location>
        <begin position="324"/>
        <end position="356"/>
    </location>
</feature>
<dbReference type="InterPro" id="IPR052457">
    <property type="entry name" value="Ankyrin-DD_containing_protein"/>
</dbReference>
<evidence type="ECO:0000313" key="2">
    <source>
        <dbReference type="EMBL" id="RUS35018.1"/>
    </source>
</evidence>
<dbReference type="InterPro" id="IPR036770">
    <property type="entry name" value="Ankyrin_rpt-contain_sf"/>
</dbReference>
<sequence length="468" mass="53057">MFTRKYTNGDENLDQWLLTGKRKEMAEQKDDANMDFDENFSVTYTTGIYRKDFWEKPNSRSGLVKGDPIEIVSFLMALKDIHIDVMDGYDFFLRPHPCSHSNSGEHHCITPEDSVHSPALRIFLTMALKLMQKTWIGINTYSTSFGIVQQNTPLQIALIYDHVDYSVMLANKNAEVLRDLVRYNGDSLSTFNFSLSKSFMSLSYLIMEKGVSLIGKFHLALLLISKAEEFMLQQLNSNGQNLFHVLGDFRPFDKYPQLTFNVSRSIWDEYIAETFEILLANGLDYSLVDNFGRTPLHYAAKFGHEILVTLLLGRTVAVNLVDEDGHTPLWYAVMANSTPSFQILLNHLPDVNLGDMEKHPSILFNAVKARNLSMVQTLLEVGARWDADAQNDRQNSVLKAVVDNSYDILQALIKAGADINEASVFTFAKEMCGAKQHQMHPIFLATTSSTREIFEVVFCVSYNDLAAH</sequence>
<protein>
    <submittedName>
        <fullName evidence="2">Ankyrin repeat-containing domain protein</fullName>
    </submittedName>
</protein>
<dbReference type="AlphaFoldDB" id="A0A433QZ08"/>
<evidence type="ECO:0000256" key="1">
    <source>
        <dbReference type="PROSITE-ProRule" id="PRU00023"/>
    </source>
</evidence>
<evidence type="ECO:0000313" key="3">
    <source>
        <dbReference type="Proteomes" id="UP000274822"/>
    </source>
</evidence>
<comment type="caution">
    <text evidence="2">The sequence shown here is derived from an EMBL/GenBank/DDBJ whole genome shotgun (WGS) entry which is preliminary data.</text>
</comment>
<keyword evidence="3" id="KW-1185">Reference proteome</keyword>